<comment type="caution">
    <text evidence="1">The sequence shown here is derived from an EMBL/GenBank/DDBJ whole genome shotgun (WGS) entry which is preliminary data.</text>
</comment>
<accession>A0AAW5MUR9</accession>
<dbReference type="Proteomes" id="UP001206878">
    <property type="component" value="Unassembled WGS sequence"/>
</dbReference>
<reference evidence="1" key="1">
    <citation type="submission" date="2022-07" db="EMBL/GenBank/DDBJ databases">
        <title>Diversity of ethanolamine utilization by human commensal Escherichia coli.</title>
        <authorList>
            <person name="Jubelin G."/>
        </authorList>
    </citation>
    <scope>NUCLEOTIDE SEQUENCE</scope>
    <source>
        <strain evidence="1">S1</strain>
    </source>
</reference>
<name>A0AAW5MUR9_9ESCH</name>
<organism evidence="1 2">
    <name type="scientific">Escherichia marmotae</name>
    <dbReference type="NCBI Taxonomy" id="1499973"/>
    <lineage>
        <taxon>Bacteria</taxon>
        <taxon>Pseudomonadati</taxon>
        <taxon>Pseudomonadota</taxon>
        <taxon>Gammaproteobacteria</taxon>
        <taxon>Enterobacterales</taxon>
        <taxon>Enterobacteriaceae</taxon>
        <taxon>Escherichia</taxon>
    </lineage>
</organism>
<dbReference type="EMBL" id="JANPXH010001722">
    <property type="protein sequence ID" value="MCR6679749.1"/>
    <property type="molecule type" value="Genomic_DNA"/>
</dbReference>
<gene>
    <name evidence="1" type="ORF">NVV43_30595</name>
</gene>
<feature type="non-terminal residue" evidence="1">
    <location>
        <position position="79"/>
    </location>
</feature>
<protein>
    <submittedName>
        <fullName evidence="1">Uncharacterized protein</fullName>
    </submittedName>
</protein>
<evidence type="ECO:0000313" key="1">
    <source>
        <dbReference type="EMBL" id="MCR6679749.1"/>
    </source>
</evidence>
<proteinExistence type="predicted"/>
<evidence type="ECO:0000313" key="2">
    <source>
        <dbReference type="Proteomes" id="UP001206878"/>
    </source>
</evidence>
<sequence>KLEFTVGEFRELATLLREVQRTDLALALAALWLWCSFHPSQVSIEVFRNQVLAIKDAGIDGSVGAVASVTDYDTLQWLR</sequence>
<dbReference type="AlphaFoldDB" id="A0AAW5MUR9"/>
<feature type="non-terminal residue" evidence="1">
    <location>
        <position position="1"/>
    </location>
</feature>